<evidence type="ECO:0008006" key="3">
    <source>
        <dbReference type="Google" id="ProtNLM"/>
    </source>
</evidence>
<dbReference type="Gramene" id="OIT27845">
    <property type="protein sequence ID" value="OIT27845"/>
    <property type="gene ID" value="A4A49_22659"/>
</dbReference>
<evidence type="ECO:0000313" key="1">
    <source>
        <dbReference type="EMBL" id="OIT27845.1"/>
    </source>
</evidence>
<gene>
    <name evidence="1" type="ORF">A4A49_22659</name>
</gene>
<sequence length="418" mass="46189">MTDQNPDIPLQDVARRVGVANPARDLVAERDQEAQRDRAEAAAKRQRFQARRLQVEPPALHDPAIETAIAATAANFPLTRLFNPRVSTYIPCFATILYYLNYMDFLMAATKRWTDNCLGWVSPYSQIYISVLLYIQVMRAMESSDTLRPGSDISLFLREFLILYPMEGLRVPGPLVYGFKNLACFWPSADNSFGNVTPTLPASPGWSQDRRYAFNNAFASHLPNISLQISKLRSTCAAAMRAATTESLFFNDVDGPRRIATLFGTACTHSADELINMASPGFSFQATGGLRLWQDAANSLSFLNLPANFNIAEDAVQDSWISALRLKEDSTWFGPLAEMMSKYCQFWKGSCSLAECSPNSSAAGSVRCLLSGRSNLFQGPVWSAQIGAHTNTQCGHADQAGHYCLRSVEELSNCTAVI</sequence>
<dbReference type="OMA" id="FWIQCLR"/>
<dbReference type="Proteomes" id="UP000187609">
    <property type="component" value="Unassembled WGS sequence"/>
</dbReference>
<comment type="caution">
    <text evidence="1">The sequence shown here is derived from an EMBL/GenBank/DDBJ whole genome shotgun (WGS) entry which is preliminary data.</text>
</comment>
<dbReference type="AlphaFoldDB" id="A0A1J6KCM3"/>
<organism evidence="1 2">
    <name type="scientific">Nicotiana attenuata</name>
    <name type="common">Coyote tobacco</name>
    <dbReference type="NCBI Taxonomy" id="49451"/>
    <lineage>
        <taxon>Eukaryota</taxon>
        <taxon>Viridiplantae</taxon>
        <taxon>Streptophyta</taxon>
        <taxon>Embryophyta</taxon>
        <taxon>Tracheophyta</taxon>
        <taxon>Spermatophyta</taxon>
        <taxon>Magnoliopsida</taxon>
        <taxon>eudicotyledons</taxon>
        <taxon>Gunneridae</taxon>
        <taxon>Pentapetalae</taxon>
        <taxon>asterids</taxon>
        <taxon>lamiids</taxon>
        <taxon>Solanales</taxon>
        <taxon>Solanaceae</taxon>
        <taxon>Nicotianoideae</taxon>
        <taxon>Nicotianeae</taxon>
        <taxon>Nicotiana</taxon>
    </lineage>
</organism>
<evidence type="ECO:0000313" key="2">
    <source>
        <dbReference type="Proteomes" id="UP000187609"/>
    </source>
</evidence>
<name>A0A1J6KCM3_NICAT</name>
<accession>A0A1J6KCM3</accession>
<keyword evidence="2" id="KW-1185">Reference proteome</keyword>
<proteinExistence type="predicted"/>
<protein>
    <recommendedName>
        <fullName evidence="3">Coat protein</fullName>
    </recommendedName>
</protein>
<dbReference type="EMBL" id="MJEQ01002259">
    <property type="protein sequence ID" value="OIT27845.1"/>
    <property type="molecule type" value="Genomic_DNA"/>
</dbReference>
<reference evidence="1" key="1">
    <citation type="submission" date="2016-11" db="EMBL/GenBank/DDBJ databases">
        <title>The genome of Nicotiana attenuata.</title>
        <authorList>
            <person name="Xu S."/>
            <person name="Brockmoeller T."/>
            <person name="Gaquerel E."/>
            <person name="Navarro A."/>
            <person name="Kuhl H."/>
            <person name="Gase K."/>
            <person name="Ling Z."/>
            <person name="Zhou W."/>
            <person name="Kreitzer C."/>
            <person name="Stanke M."/>
            <person name="Tang H."/>
            <person name="Lyons E."/>
            <person name="Pandey P."/>
            <person name="Pandey S.P."/>
            <person name="Timmermann B."/>
            <person name="Baldwin I.T."/>
        </authorList>
    </citation>
    <scope>NUCLEOTIDE SEQUENCE [LARGE SCALE GENOMIC DNA]</scope>
    <source>
        <strain evidence="1">UT</strain>
    </source>
</reference>